<keyword evidence="3" id="KW-1185">Reference proteome</keyword>
<feature type="domain" description="Alginate export" evidence="1">
    <location>
        <begin position="39"/>
        <end position="447"/>
    </location>
</feature>
<evidence type="ECO:0000313" key="3">
    <source>
        <dbReference type="Proteomes" id="UP000196027"/>
    </source>
</evidence>
<dbReference type="EMBL" id="CP021425">
    <property type="protein sequence ID" value="ARU58477.1"/>
    <property type="molecule type" value="Genomic_DNA"/>
</dbReference>
<name>A0A1Y0ID69_9GAMM</name>
<gene>
    <name evidence="2" type="ORF">OLMES_4481</name>
</gene>
<organism evidence="2 3">
    <name type="scientific">Oleiphilus messinensis</name>
    <dbReference type="NCBI Taxonomy" id="141451"/>
    <lineage>
        <taxon>Bacteria</taxon>
        <taxon>Pseudomonadati</taxon>
        <taxon>Pseudomonadota</taxon>
        <taxon>Gammaproteobacteria</taxon>
        <taxon>Oceanospirillales</taxon>
        <taxon>Oleiphilaceae</taxon>
        <taxon>Oleiphilus</taxon>
    </lineage>
</organism>
<proteinExistence type="predicted"/>
<reference evidence="2 3" key="1">
    <citation type="submission" date="2017-05" db="EMBL/GenBank/DDBJ databases">
        <title>Genomic insights into alkan degradation activity of Oleiphilus messinensis.</title>
        <authorList>
            <person name="Kozyavkin S.A."/>
            <person name="Slesarev A.I."/>
            <person name="Golyshin P.N."/>
            <person name="Korzhenkov A."/>
            <person name="Golyshina O.N."/>
            <person name="Toshchakov S.V."/>
        </authorList>
    </citation>
    <scope>NUCLEOTIDE SEQUENCE [LARGE SCALE GENOMIC DNA]</scope>
    <source>
        <strain evidence="2 3">ME102</strain>
    </source>
</reference>
<accession>A0A1Y0ID69</accession>
<dbReference type="InterPro" id="IPR053728">
    <property type="entry name" value="Alginate_Permeability_Chnl"/>
</dbReference>
<dbReference type="OrthoDB" id="6751118at2"/>
<evidence type="ECO:0000313" key="2">
    <source>
        <dbReference type="EMBL" id="ARU58477.1"/>
    </source>
</evidence>
<dbReference type="InterPro" id="IPR025388">
    <property type="entry name" value="Alginate_export_dom"/>
</dbReference>
<protein>
    <submittedName>
        <fullName evidence="2">Alginate export porin</fullName>
    </submittedName>
</protein>
<dbReference type="RefSeq" id="WP_087463248.1">
    <property type="nucleotide sequence ID" value="NZ_CP021425.1"/>
</dbReference>
<dbReference type="AlphaFoldDB" id="A0A1Y0ID69"/>
<dbReference type="Pfam" id="PF13372">
    <property type="entry name" value="Alginate_exp"/>
    <property type="match status" value="1"/>
</dbReference>
<dbReference type="Gene3D" id="2.40.160.100">
    <property type="match status" value="1"/>
</dbReference>
<dbReference type="KEGG" id="ome:OLMES_4481"/>
<dbReference type="Proteomes" id="UP000196027">
    <property type="component" value="Chromosome"/>
</dbReference>
<evidence type="ECO:0000259" key="1">
    <source>
        <dbReference type="Pfam" id="PF13372"/>
    </source>
</evidence>
<sequence>MAIKSRFSRISALAICMLAVSETQGNSHLDTRILAIISANGESASDLGLGNQSDDTAISASIRPSLLWHATDEMSFFSKGRLFYSTASLLQDSDEGGSSSDGFASLDELWGRYSFSPGQEGYSFKFGRQRIKETDSLWWDKDIDALRLSYNSTLLNGFFAAAQQLSAHRTDDSDFDERDEDILRVVGELEYEWHYAQRISIRTMWQKDYSDHIKAGNSLASIGTDTEDLDGIWLGFRLNGSISDEPGRWGYFLDIGYLTGERQQISSTQQNQVLEVHDQSIDGWAVDIGGWREWDHYLKPKLGFHIAQTSSGDGFVQTGLQSNRAYLTDFNSRFYRYGELYRAELSNIRIYSLFSGIDWRRSHDFSVVLHHFTRLDNQAPVYSGGISADPESTGSTLGSELDLIYGWNITEHMQKHWQRAEKSQVRARLAGFLPGNAYSARADNFAYRITLDLLMAF</sequence>